<evidence type="ECO:0000313" key="3">
    <source>
        <dbReference type="Proteomes" id="UP001066276"/>
    </source>
</evidence>
<sequence>MHNFLAPEGPAEYPEYFTYPRDHLRGCRGRGLGRPWGAVEPVSGPIEANPGGAGRAGHLRPGTGVLGRTRPQLPRTAGRGRRSGDGAGPLGYAAGGRVSCPGRRGCRGPPHLATAGESSLRLPCAWLSRRTGARGRATGERVRRMGALGSVTSDAISGTLVDAPQQRG</sequence>
<proteinExistence type="predicted"/>
<comment type="caution">
    <text evidence="2">The sequence shown here is derived from an EMBL/GenBank/DDBJ whole genome shotgun (WGS) entry which is preliminary data.</text>
</comment>
<dbReference type="AlphaFoldDB" id="A0AAV7VDL2"/>
<evidence type="ECO:0000313" key="2">
    <source>
        <dbReference type="EMBL" id="KAJ1198867.1"/>
    </source>
</evidence>
<dbReference type="Proteomes" id="UP001066276">
    <property type="component" value="Chromosome 2_1"/>
</dbReference>
<feature type="region of interest" description="Disordered" evidence="1">
    <location>
        <begin position="49"/>
        <end position="104"/>
    </location>
</feature>
<gene>
    <name evidence="2" type="ORF">NDU88_002706</name>
</gene>
<protein>
    <submittedName>
        <fullName evidence="2">Uncharacterized protein</fullName>
    </submittedName>
</protein>
<keyword evidence="3" id="KW-1185">Reference proteome</keyword>
<dbReference type="EMBL" id="JANPWB010000003">
    <property type="protein sequence ID" value="KAJ1198867.1"/>
    <property type="molecule type" value="Genomic_DNA"/>
</dbReference>
<accession>A0AAV7VDL2</accession>
<reference evidence="2" key="1">
    <citation type="journal article" date="2022" name="bioRxiv">
        <title>Sequencing and chromosome-scale assembly of the giantPleurodeles waltlgenome.</title>
        <authorList>
            <person name="Brown T."/>
            <person name="Elewa A."/>
            <person name="Iarovenko S."/>
            <person name="Subramanian E."/>
            <person name="Araus A.J."/>
            <person name="Petzold A."/>
            <person name="Susuki M."/>
            <person name="Suzuki K.-i.T."/>
            <person name="Hayashi T."/>
            <person name="Toyoda A."/>
            <person name="Oliveira C."/>
            <person name="Osipova E."/>
            <person name="Leigh N.D."/>
            <person name="Simon A."/>
            <person name="Yun M.H."/>
        </authorList>
    </citation>
    <scope>NUCLEOTIDE SEQUENCE</scope>
    <source>
        <strain evidence="2">20211129_DDA</strain>
        <tissue evidence="2">Liver</tissue>
    </source>
</reference>
<organism evidence="2 3">
    <name type="scientific">Pleurodeles waltl</name>
    <name type="common">Iberian ribbed newt</name>
    <dbReference type="NCBI Taxonomy" id="8319"/>
    <lineage>
        <taxon>Eukaryota</taxon>
        <taxon>Metazoa</taxon>
        <taxon>Chordata</taxon>
        <taxon>Craniata</taxon>
        <taxon>Vertebrata</taxon>
        <taxon>Euteleostomi</taxon>
        <taxon>Amphibia</taxon>
        <taxon>Batrachia</taxon>
        <taxon>Caudata</taxon>
        <taxon>Salamandroidea</taxon>
        <taxon>Salamandridae</taxon>
        <taxon>Pleurodelinae</taxon>
        <taxon>Pleurodeles</taxon>
    </lineage>
</organism>
<name>A0AAV7VDL2_PLEWA</name>
<evidence type="ECO:0000256" key="1">
    <source>
        <dbReference type="SAM" id="MobiDB-lite"/>
    </source>
</evidence>